<name>A0A7X0MYF0_9GAMM</name>
<keyword evidence="1" id="KW-1133">Transmembrane helix</keyword>
<evidence type="ECO:0000313" key="2">
    <source>
        <dbReference type="EMBL" id="MBB6523009.1"/>
    </source>
</evidence>
<dbReference type="RefSeq" id="WP_166844012.1">
    <property type="nucleotide sequence ID" value="NZ_JAAONY010000003.1"/>
</dbReference>
<feature type="transmembrane region" description="Helical" evidence="1">
    <location>
        <begin position="68"/>
        <end position="91"/>
    </location>
</feature>
<keyword evidence="3" id="KW-1185">Reference proteome</keyword>
<keyword evidence="1" id="KW-0812">Transmembrane</keyword>
<reference evidence="2 3" key="1">
    <citation type="submission" date="2020-08" db="EMBL/GenBank/DDBJ databases">
        <title>Genomic Encyclopedia of Type Strains, Phase IV (KMG-IV): sequencing the most valuable type-strain genomes for metagenomic binning, comparative biology and taxonomic classification.</title>
        <authorList>
            <person name="Goeker M."/>
        </authorList>
    </citation>
    <scope>NUCLEOTIDE SEQUENCE [LARGE SCALE GENOMIC DNA]</scope>
    <source>
        <strain evidence="2 3">DSM 22368</strain>
    </source>
</reference>
<proteinExistence type="predicted"/>
<dbReference type="InParanoid" id="A0A7X0MYF0"/>
<gene>
    <name evidence="2" type="ORF">HNR48_003311</name>
</gene>
<keyword evidence="1" id="KW-0472">Membrane</keyword>
<evidence type="ECO:0008006" key="4">
    <source>
        <dbReference type="Google" id="ProtNLM"/>
    </source>
</evidence>
<feature type="transmembrane region" description="Helical" evidence="1">
    <location>
        <begin position="172"/>
        <end position="196"/>
    </location>
</feature>
<feature type="transmembrane region" description="Helical" evidence="1">
    <location>
        <begin position="40"/>
        <end position="61"/>
    </location>
</feature>
<feature type="transmembrane region" description="Helical" evidence="1">
    <location>
        <begin position="145"/>
        <end position="166"/>
    </location>
</feature>
<accession>A0A7X0MYF0</accession>
<dbReference type="EMBL" id="JACHHT010000003">
    <property type="protein sequence ID" value="MBB6523009.1"/>
    <property type="molecule type" value="Genomic_DNA"/>
</dbReference>
<dbReference type="AlphaFoldDB" id="A0A7X0MYF0"/>
<sequence>MNFTDKQIIKIVAYLLLVLALTQAAFTALYVSKIELSRQFFWGLEGLLFTVLLAFAGAAMVQLKNEQLGWSAIAFSAVLNVVQVAIGVTMFGTFSESASEVEGLKPALSGVVALSFMIYYAAKLLLGMAALVFGMVTMSDTNKALGGLTALLGGVAMLSNAILILFGRDGFLPSGVAGTSGVLATLFLAFCLISAARKA</sequence>
<organism evidence="2 3">
    <name type="scientific">Pseudoteredinibacter isoporae</name>
    <dbReference type="NCBI Taxonomy" id="570281"/>
    <lineage>
        <taxon>Bacteria</taxon>
        <taxon>Pseudomonadati</taxon>
        <taxon>Pseudomonadota</taxon>
        <taxon>Gammaproteobacteria</taxon>
        <taxon>Cellvibrionales</taxon>
        <taxon>Cellvibrionaceae</taxon>
        <taxon>Pseudoteredinibacter</taxon>
    </lineage>
</organism>
<feature type="transmembrane region" description="Helical" evidence="1">
    <location>
        <begin position="111"/>
        <end position="133"/>
    </location>
</feature>
<evidence type="ECO:0000256" key="1">
    <source>
        <dbReference type="SAM" id="Phobius"/>
    </source>
</evidence>
<dbReference type="Proteomes" id="UP000528457">
    <property type="component" value="Unassembled WGS sequence"/>
</dbReference>
<comment type="caution">
    <text evidence="2">The sequence shown here is derived from an EMBL/GenBank/DDBJ whole genome shotgun (WGS) entry which is preliminary data.</text>
</comment>
<evidence type="ECO:0000313" key="3">
    <source>
        <dbReference type="Proteomes" id="UP000528457"/>
    </source>
</evidence>
<protein>
    <recommendedName>
        <fullName evidence="4">Thiamine biosynthesis protein ThiC</fullName>
    </recommendedName>
</protein>